<reference evidence="1" key="1">
    <citation type="submission" date="2019-09" db="EMBL/GenBank/DDBJ databases">
        <title>Characterisation of the sponge microbiome using genome-centric metagenomics.</title>
        <authorList>
            <person name="Engelberts J.P."/>
            <person name="Robbins S.J."/>
            <person name="De Goeij J.M."/>
            <person name="Aranda M."/>
            <person name="Bell S.C."/>
            <person name="Webster N.S."/>
        </authorList>
    </citation>
    <scope>NUCLEOTIDE SEQUENCE</scope>
    <source>
        <strain evidence="1">SB0662_bin_9</strain>
    </source>
</reference>
<protein>
    <recommendedName>
        <fullName evidence="2">N-acetylmuramoyl-L-alanine amidase</fullName>
    </recommendedName>
</protein>
<comment type="caution">
    <text evidence="1">The sequence shown here is derived from an EMBL/GenBank/DDBJ whole genome shotgun (WGS) entry which is preliminary data.</text>
</comment>
<accession>A0A6B1DUC7</accession>
<evidence type="ECO:0000313" key="1">
    <source>
        <dbReference type="EMBL" id="MYD89974.1"/>
    </source>
</evidence>
<dbReference type="Gene3D" id="3.40.630.40">
    <property type="entry name" value="Zn-dependent exopeptidases"/>
    <property type="match status" value="1"/>
</dbReference>
<sequence>MHRSQAFRRGLMMAIAIAVALGAALVQFRVIEMGRESGSARWQESLDSDHARRTPAVQGPLSGLSIAVLVGHWSEPDAVQDIGAVCETAGKVTHTELQANQGVADIVIPRLEELGARVTRLYERDARLNGLSVNLALSLHADSCIDATGYKAANLSTSLTREAEEDFIACLRHWYEHHTGLPWHAYSITHDMTEYHMHAKVAGHTPSVILEMGFMGGDQELLYERPEVIADGVVDSIRCFLTPTDMPPLPEPSS</sequence>
<dbReference type="SUPFAM" id="SSF53187">
    <property type="entry name" value="Zn-dependent exopeptidases"/>
    <property type="match status" value="1"/>
</dbReference>
<dbReference type="AlphaFoldDB" id="A0A6B1DUC7"/>
<proteinExistence type="predicted"/>
<gene>
    <name evidence="1" type="ORF">F4Y08_06495</name>
</gene>
<dbReference type="EMBL" id="VXPY01000040">
    <property type="protein sequence ID" value="MYD89974.1"/>
    <property type="molecule type" value="Genomic_DNA"/>
</dbReference>
<organism evidence="1">
    <name type="scientific">Caldilineaceae bacterium SB0662_bin_9</name>
    <dbReference type="NCBI Taxonomy" id="2605258"/>
    <lineage>
        <taxon>Bacteria</taxon>
        <taxon>Bacillati</taxon>
        <taxon>Chloroflexota</taxon>
        <taxon>Caldilineae</taxon>
        <taxon>Caldilineales</taxon>
        <taxon>Caldilineaceae</taxon>
    </lineage>
</organism>
<name>A0A6B1DUC7_9CHLR</name>
<evidence type="ECO:0008006" key="2">
    <source>
        <dbReference type="Google" id="ProtNLM"/>
    </source>
</evidence>